<keyword evidence="1" id="KW-0175">Coiled coil</keyword>
<evidence type="ECO:0000256" key="1">
    <source>
        <dbReference type="SAM" id="Coils"/>
    </source>
</evidence>
<dbReference type="EMBL" id="JALHLE010000027">
    <property type="protein sequence ID" value="MCJ2180040.1"/>
    <property type="molecule type" value="Genomic_DNA"/>
</dbReference>
<name>A0ABT0B4S5_9SPHN</name>
<evidence type="ECO:0000256" key="2">
    <source>
        <dbReference type="SAM" id="Phobius"/>
    </source>
</evidence>
<dbReference type="InterPro" id="IPR050445">
    <property type="entry name" value="Bact_polysacc_biosynth/exp"/>
</dbReference>
<keyword evidence="4" id="KW-1185">Reference proteome</keyword>
<gene>
    <name evidence="3" type="ORF">MTR64_15830</name>
</gene>
<protein>
    <recommendedName>
        <fullName evidence="5">Tyrosine kinase G-rich domain-containing protein</fullName>
    </recommendedName>
</protein>
<keyword evidence="2" id="KW-1133">Transmembrane helix</keyword>
<comment type="caution">
    <text evidence="3">The sequence shown here is derived from an EMBL/GenBank/DDBJ whole genome shotgun (WGS) entry which is preliminary data.</text>
</comment>
<keyword evidence="2" id="KW-0812">Transmembrane</keyword>
<dbReference type="PANTHER" id="PTHR32309">
    <property type="entry name" value="TYROSINE-PROTEIN KINASE"/>
    <property type="match status" value="1"/>
</dbReference>
<feature type="transmembrane region" description="Helical" evidence="2">
    <location>
        <begin position="343"/>
        <end position="366"/>
    </location>
</feature>
<evidence type="ECO:0008006" key="5">
    <source>
        <dbReference type="Google" id="ProtNLM"/>
    </source>
</evidence>
<dbReference type="PANTHER" id="PTHR32309:SF31">
    <property type="entry name" value="CAPSULAR EXOPOLYSACCHARIDE FAMILY"/>
    <property type="match status" value="1"/>
</dbReference>
<keyword evidence="2" id="KW-0472">Membrane</keyword>
<dbReference type="Proteomes" id="UP001162880">
    <property type="component" value="Unassembled WGS sequence"/>
</dbReference>
<sequence length="403" mass="43247">MALAVAYRLPKTYEGKARVHADFASPDPATGKGVPMSRAVASHFADTQTAIIEDPIVSEPVALKLGYVISPPAGNTNDPAYLRSLRSSARAIADQTVVEWDGTGMYFNILFYAETPEDARKGADAVREVYLARMLEMRRQKDLLRLDALQEENARLVAALDRAAQRKRDFEKANGIHLFDDETDAIENTLRALSGNQRALRTDTPARPAIDQGNFAQIARIDAALSAAQMQLGPNHPTVLALRSQRAALAAQTATAVASGATPQYLDSAGALTAQTTRLLEERGKLQAARLIANEVSVLSQQATTLASETSELKRKIASNHIGLKPIGPAKAPAKPVRPKIPLIGGIALALGLVLGVQISVVFELLNRRVRGTDDLADLGVPILVAYNHKKVDQPEAPVSLVA</sequence>
<evidence type="ECO:0000313" key="4">
    <source>
        <dbReference type="Proteomes" id="UP001162880"/>
    </source>
</evidence>
<feature type="coiled-coil region" evidence="1">
    <location>
        <begin position="132"/>
        <end position="166"/>
    </location>
</feature>
<accession>A0ABT0B4S5</accession>
<organism evidence="3 4">
    <name type="scientific">Novosphingobium album</name>
    <name type="common">ex Hu et al. 2023</name>
    <dbReference type="NCBI Taxonomy" id="2930093"/>
    <lineage>
        <taxon>Bacteria</taxon>
        <taxon>Pseudomonadati</taxon>
        <taxon>Pseudomonadota</taxon>
        <taxon>Alphaproteobacteria</taxon>
        <taxon>Sphingomonadales</taxon>
        <taxon>Sphingomonadaceae</taxon>
        <taxon>Novosphingobium</taxon>
    </lineage>
</organism>
<proteinExistence type="predicted"/>
<reference evidence="3" key="1">
    <citation type="submission" date="2022-03" db="EMBL/GenBank/DDBJ databases">
        <title>Identification of a novel bacterium isolated from mangrove sediments.</title>
        <authorList>
            <person name="Pan X."/>
        </authorList>
    </citation>
    <scope>NUCLEOTIDE SEQUENCE</scope>
    <source>
        <strain evidence="3">B2580</strain>
    </source>
</reference>
<evidence type="ECO:0000313" key="3">
    <source>
        <dbReference type="EMBL" id="MCJ2180040.1"/>
    </source>
</evidence>
<dbReference type="RefSeq" id="WP_243995385.1">
    <property type="nucleotide sequence ID" value="NZ_JALHLE010000027.1"/>
</dbReference>